<reference evidence="4" key="1">
    <citation type="submission" date="2021-04" db="EMBL/GenBank/DDBJ databases">
        <title>A novel Synergistetes isolate from a pyrite-forming mixed culture.</title>
        <authorList>
            <person name="Bunk B."/>
            <person name="Sproer C."/>
            <person name="Spring S."/>
            <person name="Pester M."/>
        </authorList>
    </citation>
    <scope>NUCLEOTIDE SEQUENCE [LARGE SCALE GENOMIC DNA]</scope>
    <source>
        <strain evidence="4">J.5.4.2-T.3.5.2</strain>
    </source>
</reference>
<dbReference type="PANTHER" id="PTHR35936:SF25">
    <property type="entry name" value="ABC TRANSPORTER SUBSTRATE-BINDING PROTEIN"/>
    <property type="match status" value="1"/>
</dbReference>
<organism evidence="3 4">
    <name type="scientific">Aminithiophilus ramosus</name>
    <dbReference type="NCBI Taxonomy" id="3029084"/>
    <lineage>
        <taxon>Bacteria</taxon>
        <taxon>Thermotogati</taxon>
        <taxon>Synergistota</taxon>
        <taxon>Synergistia</taxon>
        <taxon>Synergistales</taxon>
        <taxon>Aminithiophilaceae</taxon>
        <taxon>Aminithiophilus</taxon>
    </lineage>
</organism>
<proteinExistence type="predicted"/>
<evidence type="ECO:0000259" key="2">
    <source>
        <dbReference type="SMART" id="SM00062"/>
    </source>
</evidence>
<evidence type="ECO:0000313" key="4">
    <source>
        <dbReference type="Proteomes" id="UP000671879"/>
    </source>
</evidence>
<dbReference type="KEGG" id="aram:KAR29_00285"/>
<dbReference type="SUPFAM" id="SSF53850">
    <property type="entry name" value="Periplasmic binding protein-like II"/>
    <property type="match status" value="1"/>
</dbReference>
<dbReference type="EMBL" id="CP072943">
    <property type="protein sequence ID" value="QTX33610.1"/>
    <property type="molecule type" value="Genomic_DNA"/>
</dbReference>
<dbReference type="Proteomes" id="UP000671879">
    <property type="component" value="Chromosome"/>
</dbReference>
<name>A0A9Q7EYK6_9BACT</name>
<dbReference type="Pfam" id="PF00497">
    <property type="entry name" value="SBP_bac_3"/>
    <property type="match status" value="1"/>
</dbReference>
<sequence>MVAMLMVVLSAGLCFGETKVITAATDPWPPFMDPDSPTEGLSMEIVRAALGREGYEVKMHFMPWARAEEDVREGTYDILPNTWMTDSRKEVLLYSEPYAANELKLVKRKGDPFEYEGMESLKGLTVGIIRDYGYGDAFMSDPAFKRDPVPDFVTNVKKLVAGRVDLTLEDEIVGRNLLATAAPELLDQIEFTKNPMSVQNLHVTSGLKNPRAREIIEAFDRGLAAIRADGTFDEILSRYGIK</sequence>
<keyword evidence="4" id="KW-1185">Reference proteome</keyword>
<evidence type="ECO:0000256" key="1">
    <source>
        <dbReference type="ARBA" id="ARBA00022729"/>
    </source>
</evidence>
<evidence type="ECO:0000313" key="3">
    <source>
        <dbReference type="EMBL" id="QTX33610.1"/>
    </source>
</evidence>
<dbReference type="Gene3D" id="3.40.190.10">
    <property type="entry name" value="Periplasmic binding protein-like II"/>
    <property type="match status" value="2"/>
</dbReference>
<dbReference type="InterPro" id="IPR001638">
    <property type="entry name" value="Solute-binding_3/MltF_N"/>
</dbReference>
<dbReference type="AlphaFoldDB" id="A0A9Q7EYK6"/>
<protein>
    <submittedName>
        <fullName evidence="3">Transporter substrate-binding domain-containing protein</fullName>
    </submittedName>
</protein>
<accession>A0A9Q7EYK6</accession>
<keyword evidence="1" id="KW-0732">Signal</keyword>
<gene>
    <name evidence="3" type="ORF">KAR29_00285</name>
</gene>
<dbReference type="PANTHER" id="PTHR35936">
    <property type="entry name" value="MEMBRANE-BOUND LYTIC MUREIN TRANSGLYCOSYLASE F"/>
    <property type="match status" value="1"/>
</dbReference>
<dbReference type="SMART" id="SM00062">
    <property type="entry name" value="PBPb"/>
    <property type="match status" value="1"/>
</dbReference>
<feature type="domain" description="Solute-binding protein family 3/N-terminal" evidence="2">
    <location>
        <begin position="20"/>
        <end position="242"/>
    </location>
</feature>